<proteinExistence type="inferred from homology"/>
<gene>
    <name evidence="4" type="primary">rps3</name>
</gene>
<dbReference type="Gene3D" id="3.30.1140.32">
    <property type="entry name" value="Ribosomal protein S3, C-terminal domain"/>
    <property type="match status" value="1"/>
</dbReference>
<dbReference type="AlphaFoldDB" id="Q6VEE5"/>
<organism evidence="4">
    <name type="scientific">Emiliania huxleyi</name>
    <name type="common">Coccolithophore</name>
    <name type="synonym">Pontosphaera huxleyi</name>
    <dbReference type="NCBI Taxonomy" id="2903"/>
    <lineage>
        <taxon>Eukaryota</taxon>
        <taxon>Haptista</taxon>
        <taxon>Haptophyta</taxon>
        <taxon>Prymnesiophyceae</taxon>
        <taxon>Isochrysidales</taxon>
        <taxon>Noelaerhabdaceae</taxon>
        <taxon>Emiliania</taxon>
    </lineage>
</organism>
<keyword evidence="2 4" id="KW-0689">Ribosomal protein</keyword>
<name>Q6VEE5_EMIHU</name>
<comment type="similarity">
    <text evidence="1">Belongs to the universal ribosomal protein uS3 family.</text>
</comment>
<protein>
    <submittedName>
        <fullName evidence="4">Ribosomal protein S3</fullName>
    </submittedName>
</protein>
<dbReference type="SUPFAM" id="SSF54821">
    <property type="entry name" value="Ribosomal protein S3 C-terminal domain"/>
    <property type="match status" value="1"/>
</dbReference>
<dbReference type="EMBL" id="JN022704">
    <property type="protein sequence ID" value="AEI29459.1"/>
    <property type="molecule type" value="Genomic_DNA"/>
</dbReference>
<reference evidence="4" key="2">
    <citation type="journal article" date="2004" name="DNA Res.">
        <title>The complete mitochondrial genome sequence of the haptophyte Emiliania huxleyi and its relation to heterokonts.</title>
        <authorList>
            <person name="Sanchez Puerta M.V."/>
            <person name="Bachvaroff T.R."/>
            <person name="Delwiche C.F."/>
        </authorList>
    </citation>
    <scope>NUCLEOTIDE SEQUENCE</scope>
</reference>
<keyword evidence="3" id="KW-0687">Ribonucleoprotein</keyword>
<evidence type="ECO:0000256" key="3">
    <source>
        <dbReference type="ARBA" id="ARBA00023274"/>
    </source>
</evidence>
<dbReference type="GeneID" id="2717410"/>
<evidence type="ECO:0000256" key="2">
    <source>
        <dbReference type="ARBA" id="ARBA00022980"/>
    </source>
</evidence>
<evidence type="ECO:0000313" key="5">
    <source>
        <dbReference type="EMBL" id="AEI29459.1"/>
    </source>
</evidence>
<reference evidence="5" key="3">
    <citation type="journal article" date="2012" name="J. Eukaryot. Microbiol.">
        <title>Twenty-Fold Difference in Evolutionary Rates between the Mitochondrial and Plastid Genomes of Species with Secondary Red Plastids.</title>
        <authorList>
            <person name="Smith D.R."/>
            <person name="Keeling P.J."/>
        </authorList>
    </citation>
    <scope>NUCLEOTIDE SEQUENCE</scope>
</reference>
<geneLocation type="mitochondrion" evidence="4"/>
<dbReference type="GO" id="GO:0005840">
    <property type="term" value="C:ribosome"/>
    <property type="evidence" value="ECO:0007669"/>
    <property type="project" value="UniProtKB-KW"/>
</dbReference>
<evidence type="ECO:0000256" key="1">
    <source>
        <dbReference type="ARBA" id="ARBA00010761"/>
    </source>
</evidence>
<accession>Q6VEE5</accession>
<dbReference type="GO" id="GO:1990904">
    <property type="term" value="C:ribonucleoprotein complex"/>
    <property type="evidence" value="ECO:0007669"/>
    <property type="project" value="UniProtKB-KW"/>
</dbReference>
<reference evidence="4" key="1">
    <citation type="submission" date="2003-07" db="EMBL/GenBank/DDBJ databases">
        <authorList>
            <person name="Sanchez-Puerta M.V."/>
            <person name="Bachvaroff T.R."/>
            <person name="Delwiche C.F."/>
        </authorList>
    </citation>
    <scope>NUCLEOTIDE SEQUENCE</scope>
</reference>
<evidence type="ECO:0000313" key="4">
    <source>
        <dbReference type="EMBL" id="AAP94707.1"/>
    </source>
</evidence>
<dbReference type="EMBL" id="AY342361">
    <property type="protein sequence ID" value="AAP94707.1"/>
    <property type="molecule type" value="Genomic_DNA"/>
</dbReference>
<dbReference type="InterPro" id="IPR036419">
    <property type="entry name" value="Ribosomal_S3_C_sf"/>
</dbReference>
<keyword evidence="4" id="KW-0496">Mitochondrion</keyword>
<sequence length="283" mass="33140">MSQKTNPILSRLNNRRSWLTINSSDNRQFNNLFFTDLQIRYFISVVSKFFSILSDKPLIKTYKFNSVFLRSNFTTIMLMGWPRALKKRIFSFNSRVSSYKKVRENHLNFAHFFGLTRFVLYDSVLRNLQKNRKQNASKKRKTSVLSKKIVKSTDFSLVRSNSAQIIANYIGWQIQASLKQRDWNFQSNFKKGINKTIQSFLKRNVDQTVKSILSMKSKNPICGVKVICAGRWKKTKSGRKQKFTLYKGKLAMQSYSSFLDFGFYHGNTKFGSFSFKVLVAYNQ</sequence>
<dbReference type="RefSeq" id="NP_957725.1">
    <property type="nucleotide sequence ID" value="NC_005332.1"/>
</dbReference>